<dbReference type="Proteomes" id="UP000664169">
    <property type="component" value="Unassembled WGS sequence"/>
</dbReference>
<evidence type="ECO:0000256" key="1">
    <source>
        <dbReference type="ARBA" id="ARBA00004141"/>
    </source>
</evidence>
<keyword evidence="2 6" id="KW-0812">Transmembrane</keyword>
<accession>A0A8H3FI72</accession>
<keyword evidence="4 6" id="KW-0472">Membrane</keyword>
<evidence type="ECO:0000256" key="3">
    <source>
        <dbReference type="ARBA" id="ARBA00022989"/>
    </source>
</evidence>
<feature type="domain" description="Rhodopsin" evidence="7">
    <location>
        <begin position="4"/>
        <end position="107"/>
    </location>
</feature>
<keyword evidence="9" id="KW-1185">Reference proteome</keyword>
<evidence type="ECO:0000256" key="2">
    <source>
        <dbReference type="ARBA" id="ARBA00022692"/>
    </source>
</evidence>
<dbReference type="PANTHER" id="PTHR33048:SF47">
    <property type="entry name" value="INTEGRAL MEMBRANE PROTEIN-RELATED"/>
    <property type="match status" value="1"/>
</dbReference>
<dbReference type="PANTHER" id="PTHR33048">
    <property type="entry name" value="PTH11-LIKE INTEGRAL MEMBRANE PROTEIN (AFU_ORTHOLOGUE AFUA_5G11245)"/>
    <property type="match status" value="1"/>
</dbReference>
<reference evidence="8" key="1">
    <citation type="submission" date="2021-03" db="EMBL/GenBank/DDBJ databases">
        <authorList>
            <person name="Tagirdzhanova G."/>
        </authorList>
    </citation>
    <scope>NUCLEOTIDE SEQUENCE</scope>
</reference>
<sequence length="178" mass="19455">MALQCLPLSALWTVMGAFNIITDIVIIILPIPHLWGLKLGIATRLGLLFTFALGSITVVFSILRTVFVGSSSVQDASWNDVPAATYSSLEMNIGVISACLPTLRPLFFPQRQTSRSTGTRSTTADGFEMFNRPRSTVVMSRGGWNVMDSESERELGIHKQTTFTVKIEGETSKDIAVV</sequence>
<evidence type="ECO:0000256" key="5">
    <source>
        <dbReference type="ARBA" id="ARBA00038359"/>
    </source>
</evidence>
<name>A0A8H3FI72_9LECA</name>
<proteinExistence type="inferred from homology"/>
<evidence type="ECO:0000256" key="4">
    <source>
        <dbReference type="ARBA" id="ARBA00023136"/>
    </source>
</evidence>
<evidence type="ECO:0000256" key="6">
    <source>
        <dbReference type="SAM" id="Phobius"/>
    </source>
</evidence>
<keyword evidence="3 6" id="KW-1133">Transmembrane helix</keyword>
<dbReference type="InterPro" id="IPR052337">
    <property type="entry name" value="SAT4-like"/>
</dbReference>
<gene>
    <name evidence="8" type="ORF">GOMPHAMPRED_003803</name>
</gene>
<dbReference type="InterPro" id="IPR049326">
    <property type="entry name" value="Rhodopsin_dom_fungi"/>
</dbReference>
<feature type="transmembrane region" description="Helical" evidence="6">
    <location>
        <begin position="6"/>
        <end position="29"/>
    </location>
</feature>
<comment type="subcellular location">
    <subcellularLocation>
        <location evidence="1">Membrane</location>
        <topology evidence="1">Multi-pass membrane protein</topology>
    </subcellularLocation>
</comment>
<evidence type="ECO:0000313" key="9">
    <source>
        <dbReference type="Proteomes" id="UP000664169"/>
    </source>
</evidence>
<evidence type="ECO:0000259" key="7">
    <source>
        <dbReference type="Pfam" id="PF20684"/>
    </source>
</evidence>
<dbReference type="AlphaFoldDB" id="A0A8H3FI72"/>
<dbReference type="Pfam" id="PF20684">
    <property type="entry name" value="Fung_rhodopsin"/>
    <property type="match status" value="1"/>
</dbReference>
<dbReference type="OrthoDB" id="10017208at2759"/>
<feature type="transmembrane region" description="Helical" evidence="6">
    <location>
        <begin position="41"/>
        <end position="63"/>
    </location>
</feature>
<dbReference type="EMBL" id="CAJPDQ010000022">
    <property type="protein sequence ID" value="CAF9925054.1"/>
    <property type="molecule type" value="Genomic_DNA"/>
</dbReference>
<comment type="similarity">
    <text evidence="5">Belongs to the SAT4 family.</text>
</comment>
<organism evidence="8 9">
    <name type="scientific">Gomphillus americanus</name>
    <dbReference type="NCBI Taxonomy" id="1940652"/>
    <lineage>
        <taxon>Eukaryota</taxon>
        <taxon>Fungi</taxon>
        <taxon>Dikarya</taxon>
        <taxon>Ascomycota</taxon>
        <taxon>Pezizomycotina</taxon>
        <taxon>Lecanoromycetes</taxon>
        <taxon>OSLEUM clade</taxon>
        <taxon>Ostropomycetidae</taxon>
        <taxon>Ostropales</taxon>
        <taxon>Graphidaceae</taxon>
        <taxon>Gomphilloideae</taxon>
        <taxon>Gomphillus</taxon>
    </lineage>
</organism>
<evidence type="ECO:0000313" key="8">
    <source>
        <dbReference type="EMBL" id="CAF9925054.1"/>
    </source>
</evidence>
<dbReference type="GO" id="GO:0016020">
    <property type="term" value="C:membrane"/>
    <property type="evidence" value="ECO:0007669"/>
    <property type="project" value="UniProtKB-SubCell"/>
</dbReference>
<comment type="caution">
    <text evidence="8">The sequence shown here is derived from an EMBL/GenBank/DDBJ whole genome shotgun (WGS) entry which is preliminary data.</text>
</comment>
<protein>
    <recommendedName>
        <fullName evidence="7">Rhodopsin domain-containing protein</fullName>
    </recommendedName>
</protein>